<evidence type="ECO:0000256" key="1">
    <source>
        <dbReference type="SAM" id="MobiDB-lite"/>
    </source>
</evidence>
<sequence>MTSLPQASTTRPLPTRASSSQWAKTLFGLERDFSGSLPGNRSYTRDYEQEYPEDSYGEEIGKDARVWLAYLDERDLSDVEMLGGWRDTIDVLLVFAGLFSAVVTTFVVQTTQSLSPDYTQISASLLQELVAIQRASALGQSVATIQKSALSIGSETYSSTDVWVNALWLVSLCFGLSTALIAVLVKQWIQAYMTTISGTPRDRALIRQYRYMGLQRWKVSFIVGTLPILLHLALFIFLAGLVVFLSPLHSAISWALCAVTSHPSSPFSSALRAMSLLAVSILHSFSSRIRTAGIYEQDALRHGLRFTVDLAIRFFGHPVTSSENHQLRRSHGSGREHTGLQSQGSLLVAESLIWLYNTSITDMAINGIVVQAISGLPPDFEHIQKLRRGDIRESAVQMLRGCFTTDQRMRSGKHNTAERLVRTCVHLDILGAPTFRPYSLAFWKKGQEAGRPDLFVISAILLDRREDPWPLADLFIQFNGKPAELYLPAAVWKELLLVIKDGCRFDPSTQWVITQFLLWSAGPGYTQHMSGRVINSQIRTRDVANGDSKPMNLRALSEEVASFKHDISQTLHCLLTYNSPELKQWQLNDIYLNLYHIRCVLEMHQKVTENHLSGESLGGQVAVLESIERHLSFALDQVTSRQNEWALESGTIEFMLCQIGALLPHPFQREASLYRGSHNYLNTVLRLFKISISPSCFPLRSYSLRLDTVRLMTKSLETLAVTGHHEVNKTYFLRVSDFVSELMRVRAKDMYPAIHLAFVRCNGFRSVRTYFEALDIQEKRSENSDLWRVYISLARLIHAYLHGVFPQNGEYPGDQKDHLLYLTSKDAYFDGPNYFTWCHIHLGHILQQSSSNLALHDHGIDPRVREQFPHFFTHALSSSPSQSSENFIPPAPSPPPMPYIPLPSD</sequence>
<comment type="caution">
    <text evidence="4">The sequence shown here is derived from an EMBL/GenBank/DDBJ whole genome shotgun (WGS) entry which is preliminary data.</text>
</comment>
<dbReference type="EMBL" id="JAYKXP010000021">
    <property type="protein sequence ID" value="KAK7047079.1"/>
    <property type="molecule type" value="Genomic_DNA"/>
</dbReference>
<keyword evidence="2" id="KW-0812">Transmembrane</keyword>
<proteinExistence type="predicted"/>
<feature type="domain" description="DUF6535" evidence="3">
    <location>
        <begin position="67"/>
        <end position="246"/>
    </location>
</feature>
<evidence type="ECO:0000313" key="4">
    <source>
        <dbReference type="EMBL" id="KAK7047079.1"/>
    </source>
</evidence>
<evidence type="ECO:0000259" key="3">
    <source>
        <dbReference type="Pfam" id="PF20153"/>
    </source>
</evidence>
<protein>
    <recommendedName>
        <fullName evidence="3">DUF6535 domain-containing protein</fullName>
    </recommendedName>
</protein>
<keyword evidence="5" id="KW-1185">Reference proteome</keyword>
<name>A0AAW0D6Z5_9AGAR</name>
<feature type="transmembrane region" description="Helical" evidence="2">
    <location>
        <begin position="219"/>
        <end position="245"/>
    </location>
</feature>
<feature type="compositionally biased region" description="Pro residues" evidence="1">
    <location>
        <begin position="889"/>
        <end position="905"/>
    </location>
</feature>
<feature type="transmembrane region" description="Helical" evidence="2">
    <location>
        <begin position="166"/>
        <end position="185"/>
    </location>
</feature>
<keyword evidence="2" id="KW-0472">Membrane</keyword>
<feature type="region of interest" description="Disordered" evidence="1">
    <location>
        <begin position="876"/>
        <end position="905"/>
    </location>
</feature>
<accession>A0AAW0D6Z5</accession>
<feature type="transmembrane region" description="Helical" evidence="2">
    <location>
        <begin position="91"/>
        <end position="108"/>
    </location>
</feature>
<evidence type="ECO:0000313" key="5">
    <source>
        <dbReference type="Proteomes" id="UP001383192"/>
    </source>
</evidence>
<feature type="compositionally biased region" description="Polar residues" evidence="1">
    <location>
        <begin position="876"/>
        <end position="886"/>
    </location>
</feature>
<dbReference type="Pfam" id="PF20153">
    <property type="entry name" value="DUF6535"/>
    <property type="match status" value="1"/>
</dbReference>
<dbReference type="InterPro" id="IPR045338">
    <property type="entry name" value="DUF6535"/>
</dbReference>
<reference evidence="4 5" key="1">
    <citation type="submission" date="2024-01" db="EMBL/GenBank/DDBJ databases">
        <title>A draft genome for a cacao thread blight-causing isolate of Paramarasmius palmivorus.</title>
        <authorList>
            <person name="Baruah I.K."/>
            <person name="Bukari Y."/>
            <person name="Amoako-Attah I."/>
            <person name="Meinhardt L.W."/>
            <person name="Bailey B.A."/>
            <person name="Cohen S.P."/>
        </authorList>
    </citation>
    <scope>NUCLEOTIDE SEQUENCE [LARGE SCALE GENOMIC DNA]</scope>
    <source>
        <strain evidence="4 5">GH-12</strain>
    </source>
</reference>
<dbReference type="AlphaFoldDB" id="A0AAW0D6Z5"/>
<dbReference type="Proteomes" id="UP001383192">
    <property type="component" value="Unassembled WGS sequence"/>
</dbReference>
<organism evidence="4 5">
    <name type="scientific">Paramarasmius palmivorus</name>
    <dbReference type="NCBI Taxonomy" id="297713"/>
    <lineage>
        <taxon>Eukaryota</taxon>
        <taxon>Fungi</taxon>
        <taxon>Dikarya</taxon>
        <taxon>Basidiomycota</taxon>
        <taxon>Agaricomycotina</taxon>
        <taxon>Agaricomycetes</taxon>
        <taxon>Agaricomycetidae</taxon>
        <taxon>Agaricales</taxon>
        <taxon>Marasmiineae</taxon>
        <taxon>Marasmiaceae</taxon>
        <taxon>Paramarasmius</taxon>
    </lineage>
</organism>
<gene>
    <name evidence="4" type="ORF">VNI00_006739</name>
</gene>
<evidence type="ECO:0000256" key="2">
    <source>
        <dbReference type="SAM" id="Phobius"/>
    </source>
</evidence>
<keyword evidence="2" id="KW-1133">Transmembrane helix</keyword>